<dbReference type="Proteomes" id="UP001348817">
    <property type="component" value="Chromosome"/>
</dbReference>
<dbReference type="KEGG" id="fax:FUAX_05700"/>
<proteinExistence type="predicted"/>
<dbReference type="EMBL" id="AP025314">
    <property type="protein sequence ID" value="BDD08138.1"/>
    <property type="molecule type" value="Genomic_DNA"/>
</dbReference>
<protein>
    <recommendedName>
        <fullName evidence="4">DUF4178 domain-containing protein</fullName>
    </recommendedName>
</protein>
<evidence type="ECO:0000256" key="1">
    <source>
        <dbReference type="SAM" id="Phobius"/>
    </source>
</evidence>
<organism evidence="2 3">
    <name type="scientific">Fulvitalea axinellae</name>
    <dbReference type="NCBI Taxonomy" id="1182444"/>
    <lineage>
        <taxon>Bacteria</taxon>
        <taxon>Pseudomonadati</taxon>
        <taxon>Bacteroidota</taxon>
        <taxon>Cytophagia</taxon>
        <taxon>Cytophagales</taxon>
        <taxon>Persicobacteraceae</taxon>
        <taxon>Fulvitalea</taxon>
    </lineage>
</organism>
<reference evidence="2 3" key="1">
    <citation type="submission" date="2021-12" db="EMBL/GenBank/DDBJ databases">
        <title>Genome sequencing of bacteria with rrn-lacking chromosome and rrn-plasmid.</title>
        <authorList>
            <person name="Anda M."/>
            <person name="Iwasaki W."/>
        </authorList>
    </citation>
    <scope>NUCLEOTIDE SEQUENCE [LARGE SCALE GENOMIC DNA]</scope>
    <source>
        <strain evidence="2 3">DSM 100852</strain>
    </source>
</reference>
<name>A0AAU9CX41_9BACT</name>
<accession>A0AAU9CX41</accession>
<gene>
    <name evidence="2" type="ORF">FUAX_05700</name>
</gene>
<feature type="transmembrane region" description="Helical" evidence="1">
    <location>
        <begin position="171"/>
        <end position="201"/>
    </location>
</feature>
<keyword evidence="1" id="KW-1133">Transmembrane helix</keyword>
<dbReference type="AlphaFoldDB" id="A0AAU9CX41"/>
<evidence type="ECO:0000313" key="2">
    <source>
        <dbReference type="EMBL" id="BDD08138.1"/>
    </source>
</evidence>
<sequence length="209" mass="24670">MDIRVEGHKRTVTYWGDRRSIEMEITEDRIVFYTMPSESLQGWPKIKPNRSELEVWFLEDEKIRIQRKYKSRELEFDPRKIERILYDTGKLPSRRRNLLIASAIDVFAVFSGDSDPKSFCSFTINSVPDGRWKECNRAFIDEALRVLEERYGIPSEYREERIVTKSRKRDGIVFLSIVGGMFLALLLFILWLLSHIVAWIFSAFTLPPL</sequence>
<evidence type="ECO:0008006" key="4">
    <source>
        <dbReference type="Google" id="ProtNLM"/>
    </source>
</evidence>
<keyword evidence="1" id="KW-0472">Membrane</keyword>
<evidence type="ECO:0000313" key="3">
    <source>
        <dbReference type="Proteomes" id="UP001348817"/>
    </source>
</evidence>
<keyword evidence="3" id="KW-1185">Reference proteome</keyword>
<dbReference type="RefSeq" id="WP_338393415.1">
    <property type="nucleotide sequence ID" value="NZ_AP025314.1"/>
</dbReference>
<keyword evidence="1" id="KW-0812">Transmembrane</keyword>